<evidence type="ECO:0000256" key="4">
    <source>
        <dbReference type="ARBA" id="ARBA00022679"/>
    </source>
</evidence>
<dbReference type="Proteomes" id="UP000184233">
    <property type="component" value="Unassembled WGS sequence"/>
</dbReference>
<dbReference type="STRING" id="1895771.BGO89_07930"/>
<evidence type="ECO:0000256" key="3">
    <source>
        <dbReference type="ARBA" id="ARBA00022618"/>
    </source>
</evidence>
<organism evidence="15 16">
    <name type="scientific">Candidatus Kapaibacterium thiocyanatum</name>
    <dbReference type="NCBI Taxonomy" id="1895771"/>
    <lineage>
        <taxon>Bacteria</taxon>
        <taxon>Pseudomonadati</taxon>
        <taxon>Candidatus Kapaibacteriota</taxon>
        <taxon>Candidatus Kapaibacteriia</taxon>
        <taxon>Candidatus Kapaibacteriales</taxon>
        <taxon>Candidatus Kapaibacteriaceae</taxon>
        <taxon>Candidatus Kapaibacterium</taxon>
    </lineage>
</organism>
<dbReference type="InterPro" id="IPR003524">
    <property type="entry name" value="PNAcMuramoyl-5peptid_Trfase"/>
</dbReference>
<proteinExistence type="inferred from homology"/>
<evidence type="ECO:0000256" key="14">
    <source>
        <dbReference type="PIRSR" id="PIRSR600715-1"/>
    </source>
</evidence>
<evidence type="ECO:0000256" key="10">
    <source>
        <dbReference type="ARBA" id="ARBA00023306"/>
    </source>
</evidence>
<dbReference type="UniPathway" id="UPA00219"/>
<evidence type="ECO:0000256" key="7">
    <source>
        <dbReference type="ARBA" id="ARBA00022984"/>
    </source>
</evidence>
<evidence type="ECO:0000256" key="8">
    <source>
        <dbReference type="ARBA" id="ARBA00022989"/>
    </source>
</evidence>
<dbReference type="GO" id="GO:0071555">
    <property type="term" value="P:cell wall organization"/>
    <property type="evidence" value="ECO:0007669"/>
    <property type="project" value="UniProtKB-KW"/>
</dbReference>
<dbReference type="GO" id="GO:0005886">
    <property type="term" value="C:plasma membrane"/>
    <property type="evidence" value="ECO:0007669"/>
    <property type="project" value="UniProtKB-SubCell"/>
</dbReference>
<dbReference type="InterPro" id="IPR018480">
    <property type="entry name" value="PNAcMuramoyl-5peptid_Trfase_CS"/>
</dbReference>
<comment type="cofactor">
    <cofactor evidence="12 14">
        <name>Mg(2+)</name>
        <dbReference type="ChEBI" id="CHEBI:18420"/>
    </cofactor>
</comment>
<keyword evidence="4 12" id="KW-0808">Transferase</keyword>
<keyword evidence="7 12" id="KW-0573">Peptidoglycan synthesis</keyword>
<dbReference type="GO" id="GO:0051992">
    <property type="term" value="F:UDP-N-acetylmuramoyl-L-alanyl-D-glutamyl-meso-2,6-diaminopimelyl-D-alanyl-D-alanine:undecaprenyl-phosphate transferase activity"/>
    <property type="evidence" value="ECO:0007669"/>
    <property type="project" value="RHEA"/>
</dbReference>
<dbReference type="PANTHER" id="PTHR22926">
    <property type="entry name" value="PHOSPHO-N-ACETYLMURAMOYL-PENTAPEPTIDE-TRANSFERASE"/>
    <property type="match status" value="1"/>
</dbReference>
<reference evidence="15 16" key="1">
    <citation type="submission" date="2016-09" db="EMBL/GenBank/DDBJ databases">
        <title>Genome-resolved meta-omics ties microbial dynamics to process performance in biotechnology for thiocyanate degradation.</title>
        <authorList>
            <person name="Kantor R.S."/>
            <person name="Huddy R.J."/>
            <person name="Iyer R."/>
            <person name="Thomas B.C."/>
            <person name="Brown C.T."/>
            <person name="Anantharaman K."/>
            <person name="Tringe S."/>
            <person name="Hettich R.L."/>
            <person name="Harrison S.T."/>
            <person name="Banfield J.F."/>
        </authorList>
    </citation>
    <scope>NUCLEOTIDE SEQUENCE [LARGE SCALE GENOMIC DNA]</scope>
    <source>
        <strain evidence="15">59-99</strain>
    </source>
</reference>
<sequence length="376" mass="41250">MLYYLAYWLKGITDIPGINLFQYVTFRAAAAAILALLISLFLGPKIIRALKRRQIGEQAKSELQQVGRHSLKAGTPTMGGLIVLASVLIPTILWANILNMFVILAVFTMASLGAVGFLDDYLKVIKKLPKGLIGRYKIVGQVLTGLVVGGTIYFFPEWFSSSFESVRTLTTIPFAKHLNFDFGILYIPVVIFLITATSNAVNLTDGLDGLCIGTVGVSALALAVIAYMSGNAFFADYLTIMHLRGTDELTIFCAAIVGAAMGFLWYNAYPAQVFMGDTGSLALGGAIGVLCILIKKEFLLPIVGGVFFAETLSVIVQVLYFKYTKKRFGEGRRIFLMAPLHHHFEKSGWHEAKIVTRFYIVAIMLAIVTMASFKVR</sequence>
<comment type="catalytic activity">
    <reaction evidence="12">
        <text>UDP-N-acetyl-alpha-D-muramoyl-L-alanyl-gamma-D-glutamyl-meso-2,6-diaminopimeloyl-D-alanyl-D-alanine + di-trans,octa-cis-undecaprenyl phosphate = di-trans,octa-cis-undecaprenyl diphospho-N-acetyl-alpha-D-muramoyl-L-alanyl-D-glutamyl-meso-2,6-diaminopimeloyl-D-alanyl-D-alanine + UMP</text>
        <dbReference type="Rhea" id="RHEA:28386"/>
        <dbReference type="ChEBI" id="CHEBI:57865"/>
        <dbReference type="ChEBI" id="CHEBI:60392"/>
        <dbReference type="ChEBI" id="CHEBI:61386"/>
        <dbReference type="ChEBI" id="CHEBI:61387"/>
        <dbReference type="EC" id="2.7.8.13"/>
    </reaction>
</comment>
<accession>A0A1M3L3R7</accession>
<comment type="function">
    <text evidence="12">Catalyzes the initial step of the lipid cycle reactions in the biosynthesis of the cell wall peptidoglycan: transfers peptidoglycan precursor phospho-MurNAc-pentapeptide from UDP-MurNAc-pentapeptide onto the lipid carrier undecaprenyl phosphate, yielding undecaprenyl-pyrophosphoryl-MurNAc-pentapeptide, known as lipid I.</text>
</comment>
<evidence type="ECO:0000256" key="12">
    <source>
        <dbReference type="HAMAP-Rule" id="MF_00038"/>
    </source>
</evidence>
<comment type="pathway">
    <text evidence="12">Cell wall biogenesis; peptidoglycan biosynthesis.</text>
</comment>
<dbReference type="AlphaFoldDB" id="A0A1M3L3R7"/>
<feature type="transmembrane region" description="Helical" evidence="12">
    <location>
        <begin position="138"/>
        <end position="155"/>
    </location>
</feature>
<dbReference type="PROSITE" id="PS01348">
    <property type="entry name" value="MRAY_2"/>
    <property type="match status" value="1"/>
</dbReference>
<dbReference type="HAMAP" id="MF_00038">
    <property type="entry name" value="MraY"/>
    <property type="match status" value="1"/>
</dbReference>
<evidence type="ECO:0000313" key="15">
    <source>
        <dbReference type="EMBL" id="OJX59920.1"/>
    </source>
</evidence>
<evidence type="ECO:0000256" key="5">
    <source>
        <dbReference type="ARBA" id="ARBA00022692"/>
    </source>
</evidence>
<keyword evidence="12 14" id="KW-0460">Magnesium</keyword>
<keyword evidence="12" id="KW-1003">Cell membrane</keyword>
<keyword evidence="9 12" id="KW-0472">Membrane</keyword>
<feature type="transmembrane region" description="Helical" evidence="12">
    <location>
        <begin position="183"/>
        <end position="203"/>
    </location>
</feature>
<feature type="transmembrane region" description="Helical" evidence="12">
    <location>
        <begin position="101"/>
        <end position="118"/>
    </location>
</feature>
<dbReference type="GO" id="GO:0008360">
    <property type="term" value="P:regulation of cell shape"/>
    <property type="evidence" value="ECO:0007669"/>
    <property type="project" value="UniProtKB-KW"/>
</dbReference>
<dbReference type="GO" id="GO:0008963">
    <property type="term" value="F:phospho-N-acetylmuramoyl-pentapeptide-transferase activity"/>
    <property type="evidence" value="ECO:0007669"/>
    <property type="project" value="UniProtKB-UniRule"/>
</dbReference>
<evidence type="ECO:0000256" key="13">
    <source>
        <dbReference type="NCBIfam" id="TIGR00445"/>
    </source>
</evidence>
<evidence type="ECO:0000313" key="16">
    <source>
        <dbReference type="Proteomes" id="UP000184233"/>
    </source>
</evidence>
<comment type="subcellular location">
    <subcellularLocation>
        <location evidence="12">Cell membrane</location>
        <topology evidence="12">Multi-pass membrane protein</topology>
    </subcellularLocation>
    <subcellularLocation>
        <location evidence="1">Membrane</location>
        <topology evidence="1">Multi-pass membrane protein</topology>
    </subcellularLocation>
</comment>
<evidence type="ECO:0000256" key="11">
    <source>
        <dbReference type="ARBA" id="ARBA00023316"/>
    </source>
</evidence>
<dbReference type="NCBIfam" id="TIGR00445">
    <property type="entry name" value="mraY"/>
    <property type="match status" value="1"/>
</dbReference>
<dbReference type="PANTHER" id="PTHR22926:SF5">
    <property type="entry name" value="PHOSPHO-N-ACETYLMURAMOYL-PENTAPEPTIDE-TRANSFERASE HOMOLOG"/>
    <property type="match status" value="1"/>
</dbReference>
<dbReference type="CDD" id="cd06852">
    <property type="entry name" value="GT_MraY"/>
    <property type="match status" value="1"/>
</dbReference>
<keyword evidence="3 12" id="KW-0132">Cell division</keyword>
<feature type="transmembrane region" description="Helical" evidence="12">
    <location>
        <begin position="354"/>
        <end position="373"/>
    </location>
</feature>
<feature type="transmembrane region" description="Helical" evidence="12">
    <location>
        <begin position="301"/>
        <end position="323"/>
    </location>
</feature>
<keyword evidence="8 12" id="KW-1133">Transmembrane helix</keyword>
<evidence type="ECO:0000256" key="6">
    <source>
        <dbReference type="ARBA" id="ARBA00022960"/>
    </source>
</evidence>
<evidence type="ECO:0000256" key="2">
    <source>
        <dbReference type="ARBA" id="ARBA00005583"/>
    </source>
</evidence>
<feature type="transmembrane region" description="Helical" evidence="12">
    <location>
        <begin position="278"/>
        <end position="295"/>
    </location>
</feature>
<protein>
    <recommendedName>
        <fullName evidence="12 13">Phospho-N-acetylmuramoyl-pentapeptide-transferase</fullName>
        <ecNumber evidence="12 13">2.7.8.13</ecNumber>
    </recommendedName>
    <alternativeName>
        <fullName evidence="12">UDP-MurNAc-pentapeptide phosphotransferase</fullName>
    </alternativeName>
</protein>
<keyword evidence="10 12" id="KW-0131">Cell cycle</keyword>
<feature type="transmembrane region" description="Helical" evidence="12">
    <location>
        <begin position="249"/>
        <end position="266"/>
    </location>
</feature>
<feature type="transmembrane region" description="Helical" evidence="12">
    <location>
        <begin position="20"/>
        <end position="43"/>
    </location>
</feature>
<dbReference type="EMBL" id="MKVH01000008">
    <property type="protein sequence ID" value="OJX59920.1"/>
    <property type="molecule type" value="Genomic_DNA"/>
</dbReference>
<dbReference type="Pfam" id="PF10555">
    <property type="entry name" value="MraY_sig1"/>
    <property type="match status" value="1"/>
</dbReference>
<comment type="caution">
    <text evidence="15">The sequence shown here is derived from an EMBL/GenBank/DDBJ whole genome shotgun (WGS) entry which is preliminary data.</text>
</comment>
<keyword evidence="12 14" id="KW-0479">Metal-binding</keyword>
<comment type="similarity">
    <text evidence="2 12">Belongs to the glycosyltransferase 4 family. MraY subfamily.</text>
</comment>
<feature type="transmembrane region" description="Helical" evidence="12">
    <location>
        <begin position="78"/>
        <end position="95"/>
    </location>
</feature>
<evidence type="ECO:0000256" key="1">
    <source>
        <dbReference type="ARBA" id="ARBA00004141"/>
    </source>
</evidence>
<dbReference type="InterPro" id="IPR000715">
    <property type="entry name" value="Glycosyl_transferase_4"/>
</dbReference>
<dbReference type="GO" id="GO:0009252">
    <property type="term" value="P:peptidoglycan biosynthetic process"/>
    <property type="evidence" value="ECO:0007669"/>
    <property type="project" value="UniProtKB-UniRule"/>
</dbReference>
<dbReference type="PROSITE" id="PS01347">
    <property type="entry name" value="MRAY_1"/>
    <property type="match status" value="1"/>
</dbReference>
<dbReference type="Pfam" id="PF00953">
    <property type="entry name" value="Glycos_transf_4"/>
    <property type="match status" value="1"/>
</dbReference>
<keyword evidence="6 12" id="KW-0133">Cell shape</keyword>
<name>A0A1M3L3R7_9BACT</name>
<keyword evidence="11 12" id="KW-0961">Cell wall biogenesis/degradation</keyword>
<dbReference type="GO" id="GO:0051301">
    <property type="term" value="P:cell division"/>
    <property type="evidence" value="ECO:0007669"/>
    <property type="project" value="UniProtKB-KW"/>
</dbReference>
<dbReference type="GO" id="GO:0046872">
    <property type="term" value="F:metal ion binding"/>
    <property type="evidence" value="ECO:0007669"/>
    <property type="project" value="UniProtKB-KW"/>
</dbReference>
<keyword evidence="5 12" id="KW-0812">Transmembrane</keyword>
<feature type="binding site" evidence="14">
    <location>
        <position position="277"/>
    </location>
    <ligand>
        <name>Mg(2+)</name>
        <dbReference type="ChEBI" id="CHEBI:18420"/>
    </ligand>
</feature>
<feature type="binding site" evidence="14">
    <location>
        <position position="202"/>
    </location>
    <ligand>
        <name>Mg(2+)</name>
        <dbReference type="ChEBI" id="CHEBI:18420"/>
    </ligand>
</feature>
<evidence type="ECO:0000256" key="9">
    <source>
        <dbReference type="ARBA" id="ARBA00023136"/>
    </source>
</evidence>
<gene>
    <name evidence="12" type="primary">mraY</name>
    <name evidence="15" type="ORF">BGO89_07930</name>
</gene>
<feature type="transmembrane region" description="Helical" evidence="12">
    <location>
        <begin position="210"/>
        <end position="229"/>
    </location>
</feature>
<dbReference type="EC" id="2.7.8.13" evidence="12 13"/>